<name>A0ACB6QAE2_9PLEO</name>
<sequence length="63" mass="7156">MVTINNPKLLTTILGRKHTSTALEMAVLHVCSRWLFNHTTAVSLEHAGPSHLQMCLQRWRAAY</sequence>
<protein>
    <submittedName>
        <fullName evidence="1">Uncharacterized protein</fullName>
    </submittedName>
</protein>
<dbReference type="EMBL" id="MU003544">
    <property type="protein sequence ID" value="KAF2463877.1"/>
    <property type="molecule type" value="Genomic_DNA"/>
</dbReference>
<organism evidence="1 2">
    <name type="scientific">Lindgomyces ingoldianus</name>
    <dbReference type="NCBI Taxonomy" id="673940"/>
    <lineage>
        <taxon>Eukaryota</taxon>
        <taxon>Fungi</taxon>
        <taxon>Dikarya</taxon>
        <taxon>Ascomycota</taxon>
        <taxon>Pezizomycotina</taxon>
        <taxon>Dothideomycetes</taxon>
        <taxon>Pleosporomycetidae</taxon>
        <taxon>Pleosporales</taxon>
        <taxon>Lindgomycetaceae</taxon>
        <taxon>Lindgomyces</taxon>
    </lineage>
</organism>
<evidence type="ECO:0000313" key="2">
    <source>
        <dbReference type="Proteomes" id="UP000799755"/>
    </source>
</evidence>
<dbReference type="Proteomes" id="UP000799755">
    <property type="component" value="Unassembled WGS sequence"/>
</dbReference>
<keyword evidence="2" id="KW-1185">Reference proteome</keyword>
<accession>A0ACB6QAE2</accession>
<proteinExistence type="predicted"/>
<comment type="caution">
    <text evidence="1">The sequence shown here is derived from an EMBL/GenBank/DDBJ whole genome shotgun (WGS) entry which is preliminary data.</text>
</comment>
<gene>
    <name evidence="1" type="ORF">BDR25DRAFT_307505</name>
</gene>
<evidence type="ECO:0000313" key="1">
    <source>
        <dbReference type="EMBL" id="KAF2463877.1"/>
    </source>
</evidence>
<reference evidence="1" key="1">
    <citation type="journal article" date="2020" name="Stud. Mycol.">
        <title>101 Dothideomycetes genomes: a test case for predicting lifestyles and emergence of pathogens.</title>
        <authorList>
            <person name="Haridas S."/>
            <person name="Albert R."/>
            <person name="Binder M."/>
            <person name="Bloem J."/>
            <person name="Labutti K."/>
            <person name="Salamov A."/>
            <person name="Andreopoulos B."/>
            <person name="Baker S."/>
            <person name="Barry K."/>
            <person name="Bills G."/>
            <person name="Bluhm B."/>
            <person name="Cannon C."/>
            <person name="Castanera R."/>
            <person name="Culley D."/>
            <person name="Daum C."/>
            <person name="Ezra D."/>
            <person name="Gonzalez J."/>
            <person name="Henrissat B."/>
            <person name="Kuo A."/>
            <person name="Liang C."/>
            <person name="Lipzen A."/>
            <person name="Lutzoni F."/>
            <person name="Magnuson J."/>
            <person name="Mondo S."/>
            <person name="Nolan M."/>
            <person name="Ohm R."/>
            <person name="Pangilinan J."/>
            <person name="Park H.-J."/>
            <person name="Ramirez L."/>
            <person name="Alfaro M."/>
            <person name="Sun H."/>
            <person name="Tritt A."/>
            <person name="Yoshinaga Y."/>
            <person name="Zwiers L.-H."/>
            <person name="Turgeon B."/>
            <person name="Goodwin S."/>
            <person name="Spatafora J."/>
            <person name="Crous P."/>
            <person name="Grigoriev I."/>
        </authorList>
    </citation>
    <scope>NUCLEOTIDE SEQUENCE</scope>
    <source>
        <strain evidence="1">ATCC 200398</strain>
    </source>
</reference>
<feature type="non-terminal residue" evidence="1">
    <location>
        <position position="63"/>
    </location>
</feature>